<organism evidence="9 10">
    <name type="scientific">Ciona intestinalis</name>
    <name type="common">Transparent sea squirt</name>
    <name type="synonym">Ascidia intestinalis</name>
    <dbReference type="NCBI Taxonomy" id="7719"/>
    <lineage>
        <taxon>Eukaryota</taxon>
        <taxon>Metazoa</taxon>
        <taxon>Chordata</taxon>
        <taxon>Tunicata</taxon>
        <taxon>Ascidiacea</taxon>
        <taxon>Phlebobranchia</taxon>
        <taxon>Cionidae</taxon>
        <taxon>Ciona</taxon>
    </lineage>
</organism>
<keyword evidence="2 7" id="KW-0812">Transmembrane</keyword>
<evidence type="ECO:0000313" key="10">
    <source>
        <dbReference type="Proteomes" id="UP000008144"/>
    </source>
</evidence>
<keyword evidence="4 7" id="KW-1133">Transmembrane helix</keyword>
<feature type="region of interest" description="Disordered" evidence="6">
    <location>
        <begin position="181"/>
        <end position="211"/>
    </location>
</feature>
<dbReference type="EMBL" id="EAAA01002843">
    <property type="status" value="NOT_ANNOTATED_CDS"/>
    <property type="molecule type" value="Genomic_DNA"/>
</dbReference>
<accession>F6U1F4</accession>
<dbReference type="InParanoid" id="F6U1F4"/>
<dbReference type="Ensembl" id="ENSCINT00000013615.3">
    <property type="protein sequence ID" value="ENSCINP00000013615.3"/>
    <property type="gene ID" value="ENSCING00000006634.3"/>
</dbReference>
<dbReference type="GO" id="GO:0016020">
    <property type="term" value="C:membrane"/>
    <property type="evidence" value="ECO:0007669"/>
    <property type="project" value="UniProtKB-SubCell"/>
</dbReference>
<evidence type="ECO:0000256" key="4">
    <source>
        <dbReference type="ARBA" id="ARBA00022989"/>
    </source>
</evidence>
<dbReference type="InterPro" id="IPR053937">
    <property type="entry name" value="GOST_TM"/>
</dbReference>
<dbReference type="Pfam" id="PF06814">
    <property type="entry name" value="GOST_TM"/>
    <property type="match status" value="1"/>
</dbReference>
<dbReference type="InterPro" id="IPR009637">
    <property type="entry name" value="GPR107/GPR108-like"/>
</dbReference>
<keyword evidence="5 7" id="KW-0472">Membrane</keyword>
<reference evidence="9" key="3">
    <citation type="submission" date="2025-08" db="UniProtKB">
        <authorList>
            <consortium name="Ensembl"/>
        </authorList>
    </citation>
    <scope>IDENTIFICATION</scope>
</reference>
<reference evidence="10" key="1">
    <citation type="journal article" date="2002" name="Science">
        <title>The draft genome of Ciona intestinalis: insights into chordate and vertebrate origins.</title>
        <authorList>
            <person name="Dehal P."/>
            <person name="Satou Y."/>
            <person name="Campbell R.K."/>
            <person name="Chapman J."/>
            <person name="Degnan B."/>
            <person name="De Tomaso A."/>
            <person name="Davidson B."/>
            <person name="Di Gregorio A."/>
            <person name="Gelpke M."/>
            <person name="Goodstein D.M."/>
            <person name="Harafuji N."/>
            <person name="Hastings K.E."/>
            <person name="Ho I."/>
            <person name="Hotta K."/>
            <person name="Huang W."/>
            <person name="Kawashima T."/>
            <person name="Lemaire P."/>
            <person name="Martinez D."/>
            <person name="Meinertzhagen I.A."/>
            <person name="Necula S."/>
            <person name="Nonaka M."/>
            <person name="Putnam N."/>
            <person name="Rash S."/>
            <person name="Saiga H."/>
            <person name="Satake M."/>
            <person name="Terry A."/>
            <person name="Yamada L."/>
            <person name="Wang H.G."/>
            <person name="Awazu S."/>
            <person name="Azumi K."/>
            <person name="Boore J."/>
            <person name="Branno M."/>
            <person name="Chin-Bow S."/>
            <person name="DeSantis R."/>
            <person name="Doyle S."/>
            <person name="Francino P."/>
            <person name="Keys D.N."/>
            <person name="Haga S."/>
            <person name="Hayashi H."/>
            <person name="Hino K."/>
            <person name="Imai K.S."/>
            <person name="Inaba K."/>
            <person name="Kano S."/>
            <person name="Kobayashi K."/>
            <person name="Kobayashi M."/>
            <person name="Lee B.I."/>
            <person name="Makabe K.W."/>
            <person name="Manohar C."/>
            <person name="Matassi G."/>
            <person name="Medina M."/>
            <person name="Mochizuki Y."/>
            <person name="Mount S."/>
            <person name="Morishita T."/>
            <person name="Miura S."/>
            <person name="Nakayama A."/>
            <person name="Nishizaka S."/>
            <person name="Nomoto H."/>
            <person name="Ohta F."/>
            <person name="Oishi K."/>
            <person name="Rigoutsos I."/>
            <person name="Sano M."/>
            <person name="Sasaki A."/>
            <person name="Sasakura Y."/>
            <person name="Shoguchi E."/>
            <person name="Shin-i T."/>
            <person name="Spagnuolo A."/>
            <person name="Stainier D."/>
            <person name="Suzuki M.M."/>
            <person name="Tassy O."/>
            <person name="Takatori N."/>
            <person name="Tokuoka M."/>
            <person name="Yagi K."/>
            <person name="Yoshizaki F."/>
            <person name="Wada S."/>
            <person name="Zhang C."/>
            <person name="Hyatt P.D."/>
            <person name="Larimer F."/>
            <person name="Detter C."/>
            <person name="Doggett N."/>
            <person name="Glavina T."/>
            <person name="Hawkins T."/>
            <person name="Richardson P."/>
            <person name="Lucas S."/>
            <person name="Kohara Y."/>
            <person name="Levine M."/>
            <person name="Satoh N."/>
            <person name="Rokhsar D.S."/>
        </authorList>
    </citation>
    <scope>NUCLEOTIDE SEQUENCE [LARGE SCALE GENOMIC DNA]</scope>
</reference>
<dbReference type="PANTHER" id="PTHR21229:SF2">
    <property type="entry name" value="RE59932P"/>
    <property type="match status" value="1"/>
</dbReference>
<sequence>MCLLLIATGWAFIKYILNDREKKIIMVVIPLQVITNVAYIIMDTEKGNSLYQSWASVMVAVDILCVALVIIPIIWSIRHLQSASETDGKAAMNLAKLKLFQNFYVLIIFYLYVTRIVIYIMNGTLPFHYQWLFNLFQELGAFLFFVITGYKFRPGCNNPYLQVPQEDDEESHAITKSGMMENVNKVNQREKDVEDTNEEDSLLPKQRMSVV</sequence>
<dbReference type="GeneTree" id="ENSGT00940000169338"/>
<feature type="transmembrane region" description="Helical" evidence="7">
    <location>
        <begin position="24"/>
        <end position="42"/>
    </location>
</feature>
<feature type="transmembrane region" description="Helical" evidence="7">
    <location>
        <begin position="127"/>
        <end position="147"/>
    </location>
</feature>
<evidence type="ECO:0000256" key="5">
    <source>
        <dbReference type="ARBA" id="ARBA00023136"/>
    </source>
</evidence>
<feature type="transmembrane region" description="Helical" evidence="7">
    <location>
        <begin position="54"/>
        <end position="78"/>
    </location>
</feature>
<name>F6U1F4_CIOIN</name>
<reference evidence="9" key="2">
    <citation type="journal article" date="2008" name="Genome Biol.">
        <title>Improved genome assembly and evidence-based global gene model set for the chordate Ciona intestinalis: new insight into intron and operon populations.</title>
        <authorList>
            <person name="Satou Y."/>
            <person name="Mineta K."/>
            <person name="Ogasawara M."/>
            <person name="Sasakura Y."/>
            <person name="Shoguchi E."/>
            <person name="Ueno K."/>
            <person name="Yamada L."/>
            <person name="Matsumoto J."/>
            <person name="Wasserscheid J."/>
            <person name="Dewar K."/>
            <person name="Wiley G.B."/>
            <person name="Macmil S.L."/>
            <person name="Roe B.A."/>
            <person name="Zeller R.W."/>
            <person name="Hastings K.E."/>
            <person name="Lemaire P."/>
            <person name="Lindquist E."/>
            <person name="Endo T."/>
            <person name="Hotta K."/>
            <person name="Inaba K."/>
        </authorList>
    </citation>
    <scope>NUCLEOTIDE SEQUENCE [LARGE SCALE GENOMIC DNA]</scope>
    <source>
        <strain evidence="9">wild type</strain>
    </source>
</reference>
<dbReference type="PANTHER" id="PTHR21229">
    <property type="entry name" value="LUNG SEVEN TRANSMEMBRANE RECEPTOR"/>
    <property type="match status" value="1"/>
</dbReference>
<evidence type="ECO:0000256" key="6">
    <source>
        <dbReference type="SAM" id="MobiDB-lite"/>
    </source>
</evidence>
<evidence type="ECO:0000256" key="2">
    <source>
        <dbReference type="ARBA" id="ARBA00022692"/>
    </source>
</evidence>
<keyword evidence="10" id="KW-1185">Reference proteome</keyword>
<proteinExistence type="predicted"/>
<keyword evidence="3" id="KW-0732">Signal</keyword>
<dbReference type="HOGENOM" id="CLU_020277_2_0_1"/>
<evidence type="ECO:0000256" key="3">
    <source>
        <dbReference type="ARBA" id="ARBA00022729"/>
    </source>
</evidence>
<comment type="subcellular location">
    <subcellularLocation>
        <location evidence="1">Membrane</location>
        <topology evidence="1">Multi-pass membrane protein</topology>
    </subcellularLocation>
</comment>
<feature type="transmembrane region" description="Helical" evidence="7">
    <location>
        <begin position="99"/>
        <end position="121"/>
    </location>
</feature>
<evidence type="ECO:0000313" key="9">
    <source>
        <dbReference type="Ensembl" id="ENSCINP00000013615.3"/>
    </source>
</evidence>
<dbReference type="Proteomes" id="UP000008144">
    <property type="component" value="Chromosome 9"/>
</dbReference>
<reference evidence="9" key="4">
    <citation type="submission" date="2025-09" db="UniProtKB">
        <authorList>
            <consortium name="Ensembl"/>
        </authorList>
    </citation>
    <scope>IDENTIFICATION</scope>
</reference>
<evidence type="ECO:0000256" key="1">
    <source>
        <dbReference type="ARBA" id="ARBA00004141"/>
    </source>
</evidence>
<gene>
    <name evidence="9" type="primary">LOC100175424</name>
</gene>
<feature type="domain" description="GOST seven transmembrane" evidence="8">
    <location>
        <begin position="2"/>
        <end position="159"/>
    </location>
</feature>
<protein>
    <submittedName>
        <fullName evidence="9">Protein GPR107-like</fullName>
    </submittedName>
</protein>
<dbReference type="AlphaFoldDB" id="F6U1F4"/>
<evidence type="ECO:0000256" key="7">
    <source>
        <dbReference type="SAM" id="Phobius"/>
    </source>
</evidence>
<evidence type="ECO:0000259" key="8">
    <source>
        <dbReference type="Pfam" id="PF06814"/>
    </source>
</evidence>